<accession>A0ABX1SHH8</accession>
<evidence type="ECO:0000313" key="1">
    <source>
        <dbReference type="EMBL" id="NMI00003.1"/>
    </source>
</evidence>
<protein>
    <submittedName>
        <fullName evidence="1">Class I SAM-dependent methyltransferase</fullName>
    </submittedName>
</protein>
<gene>
    <name evidence="1" type="ORF">HF526_22220</name>
</gene>
<proteinExistence type="predicted"/>
<comment type="caution">
    <text evidence="1">The sequence shown here is derived from an EMBL/GenBank/DDBJ whole genome shotgun (WGS) entry which is preliminary data.</text>
</comment>
<dbReference type="InterPro" id="IPR029063">
    <property type="entry name" value="SAM-dependent_MTases_sf"/>
</dbReference>
<keyword evidence="2" id="KW-1185">Reference proteome</keyword>
<keyword evidence="1" id="KW-0489">Methyltransferase</keyword>
<dbReference type="Proteomes" id="UP000820669">
    <property type="component" value="Unassembled WGS sequence"/>
</dbReference>
<name>A0ABX1SHH8_9PSEU</name>
<dbReference type="EMBL" id="JAAXLA010000046">
    <property type="protein sequence ID" value="NMI00003.1"/>
    <property type="molecule type" value="Genomic_DNA"/>
</dbReference>
<sequence length="275" mass="28161">MCAADWLALRESADASARAPELVEGVRAHLAAGARAGAASVVRDLGCGTGSMGRWLAGRLPGPQLWILHDRDPALLAHAGTGMPGVAADGAPVTAQTQQGDVTELRAAELAGTSLVTASALLDLLTSEEVDELATACVEAGCAALLTLSVTGLVELAPSDPLDAEFAAAFDTHQRRCTGGRRLLGPDAGAAAADAFGRRGAAVASRTGSWRLGADQAELAEEWLRGWIGAACEQQPDLERRAGAYLRRRLDACTAGELRVVVGHVDVLALAAGAS</sequence>
<evidence type="ECO:0000313" key="2">
    <source>
        <dbReference type="Proteomes" id="UP000820669"/>
    </source>
</evidence>
<dbReference type="GO" id="GO:0008168">
    <property type="term" value="F:methyltransferase activity"/>
    <property type="evidence" value="ECO:0007669"/>
    <property type="project" value="UniProtKB-KW"/>
</dbReference>
<organism evidence="1 2">
    <name type="scientific">Pseudonocardia acidicola</name>
    <dbReference type="NCBI Taxonomy" id="2724939"/>
    <lineage>
        <taxon>Bacteria</taxon>
        <taxon>Bacillati</taxon>
        <taxon>Actinomycetota</taxon>
        <taxon>Actinomycetes</taxon>
        <taxon>Pseudonocardiales</taxon>
        <taxon>Pseudonocardiaceae</taxon>
        <taxon>Pseudonocardia</taxon>
    </lineage>
</organism>
<dbReference type="Gene3D" id="3.40.50.150">
    <property type="entry name" value="Vaccinia Virus protein VP39"/>
    <property type="match status" value="1"/>
</dbReference>
<dbReference type="GO" id="GO:0032259">
    <property type="term" value="P:methylation"/>
    <property type="evidence" value="ECO:0007669"/>
    <property type="project" value="UniProtKB-KW"/>
</dbReference>
<dbReference type="SUPFAM" id="SSF53335">
    <property type="entry name" value="S-adenosyl-L-methionine-dependent methyltransferases"/>
    <property type="match status" value="1"/>
</dbReference>
<reference evidence="1 2" key="1">
    <citation type="submission" date="2020-04" db="EMBL/GenBank/DDBJ databases">
        <authorList>
            <person name="Klaysubun C."/>
            <person name="Duangmal K."/>
            <person name="Lipun K."/>
        </authorList>
    </citation>
    <scope>NUCLEOTIDE SEQUENCE [LARGE SCALE GENOMIC DNA]</scope>
    <source>
        <strain evidence="1 2">K10HN5</strain>
    </source>
</reference>
<keyword evidence="1" id="KW-0808">Transferase</keyword>